<dbReference type="EMBL" id="JAULSV010000003">
    <property type="protein sequence ID" value="KAK0649207.1"/>
    <property type="molecule type" value="Genomic_DNA"/>
</dbReference>
<sequence>MIQQHHLFALCLALSSSAAAQSFAGGDLSNSPGPYGIPPDQVFDAAQVPNSYLTVPINGYNTSIPAGPAIGTADTLPGWTLAIGVSANVPLAGADAPGVDAHSFMQMTALSVTPPAELDTPDYKEGDWRVCAIVFTGGLLKGVNGTGTGRGTADDGGCGGWLPQGCIGQLQARSVAVAGNASVGGCVGMEVPEVCKGYFGEGKGVAYEVSPSDDGNARIFFAAGSAPFTHRGNQTLLAAAEDAVWPLVLTWSHLGQSGAVHDSQGWLSCVRSGGGDAPSAGSRALVGGSIWALLMAGAVMLVL</sequence>
<protein>
    <submittedName>
        <fullName evidence="2">Uncharacterized protein</fullName>
    </submittedName>
</protein>
<name>A0AA40CSN4_9PEZI</name>
<reference evidence="2" key="1">
    <citation type="submission" date="2023-06" db="EMBL/GenBank/DDBJ databases">
        <title>Genome-scale phylogeny and comparative genomics of the fungal order Sordariales.</title>
        <authorList>
            <consortium name="Lawrence Berkeley National Laboratory"/>
            <person name="Hensen N."/>
            <person name="Bonometti L."/>
            <person name="Westerberg I."/>
            <person name="Brannstrom I.O."/>
            <person name="Guillou S."/>
            <person name="Cros-Aarteil S."/>
            <person name="Calhoun S."/>
            <person name="Haridas S."/>
            <person name="Kuo A."/>
            <person name="Mondo S."/>
            <person name="Pangilinan J."/>
            <person name="Riley R."/>
            <person name="Labutti K."/>
            <person name="Andreopoulos B."/>
            <person name="Lipzen A."/>
            <person name="Chen C."/>
            <person name="Yanf M."/>
            <person name="Daum C."/>
            <person name="Ng V."/>
            <person name="Clum A."/>
            <person name="Steindorff A."/>
            <person name="Ohm R."/>
            <person name="Martin F."/>
            <person name="Silar P."/>
            <person name="Natvig D."/>
            <person name="Lalanne C."/>
            <person name="Gautier V."/>
            <person name="Ament-Velasquez S.L."/>
            <person name="Kruys A."/>
            <person name="Hutchinson M.I."/>
            <person name="Powell A.J."/>
            <person name="Barry K."/>
            <person name="Miller A.N."/>
            <person name="Grigoriev I.V."/>
            <person name="Debuchy R."/>
            <person name="Gladieux P."/>
            <person name="Thoren M.H."/>
            <person name="Johannesson H."/>
        </authorList>
    </citation>
    <scope>NUCLEOTIDE SEQUENCE</scope>
    <source>
        <strain evidence="2">SMH2532-1</strain>
    </source>
</reference>
<evidence type="ECO:0000256" key="1">
    <source>
        <dbReference type="SAM" id="SignalP"/>
    </source>
</evidence>
<evidence type="ECO:0000313" key="2">
    <source>
        <dbReference type="EMBL" id="KAK0649207.1"/>
    </source>
</evidence>
<keyword evidence="3" id="KW-1185">Reference proteome</keyword>
<dbReference type="Proteomes" id="UP001174936">
    <property type="component" value="Unassembled WGS sequence"/>
</dbReference>
<gene>
    <name evidence="2" type="ORF">B0T16DRAFT_456638</name>
</gene>
<organism evidence="2 3">
    <name type="scientific">Cercophora newfieldiana</name>
    <dbReference type="NCBI Taxonomy" id="92897"/>
    <lineage>
        <taxon>Eukaryota</taxon>
        <taxon>Fungi</taxon>
        <taxon>Dikarya</taxon>
        <taxon>Ascomycota</taxon>
        <taxon>Pezizomycotina</taxon>
        <taxon>Sordariomycetes</taxon>
        <taxon>Sordariomycetidae</taxon>
        <taxon>Sordariales</taxon>
        <taxon>Lasiosphaeriaceae</taxon>
        <taxon>Cercophora</taxon>
    </lineage>
</organism>
<accession>A0AA40CSN4</accession>
<feature type="chain" id="PRO_5041238440" evidence="1">
    <location>
        <begin position="21"/>
        <end position="303"/>
    </location>
</feature>
<evidence type="ECO:0000313" key="3">
    <source>
        <dbReference type="Proteomes" id="UP001174936"/>
    </source>
</evidence>
<dbReference type="AlphaFoldDB" id="A0AA40CSN4"/>
<feature type="signal peptide" evidence="1">
    <location>
        <begin position="1"/>
        <end position="20"/>
    </location>
</feature>
<keyword evidence="1" id="KW-0732">Signal</keyword>
<proteinExistence type="predicted"/>
<comment type="caution">
    <text evidence="2">The sequence shown here is derived from an EMBL/GenBank/DDBJ whole genome shotgun (WGS) entry which is preliminary data.</text>
</comment>